<feature type="region of interest" description="Disordered" evidence="1">
    <location>
        <begin position="1"/>
        <end position="74"/>
    </location>
</feature>
<evidence type="ECO:0000313" key="2">
    <source>
        <dbReference type="EMBL" id="CAA9483180.1"/>
    </source>
</evidence>
<name>A0A6J4RW31_9ACTN</name>
<protein>
    <submittedName>
        <fullName evidence="2">Uncharacterized protein</fullName>
    </submittedName>
</protein>
<evidence type="ECO:0000256" key="1">
    <source>
        <dbReference type="SAM" id="MobiDB-lite"/>
    </source>
</evidence>
<proteinExistence type="predicted"/>
<reference evidence="2" key="1">
    <citation type="submission" date="2020-02" db="EMBL/GenBank/DDBJ databases">
        <authorList>
            <person name="Meier V. D."/>
        </authorList>
    </citation>
    <scope>NUCLEOTIDE SEQUENCE</scope>
    <source>
        <strain evidence="2">AVDCRST_MAG13</strain>
    </source>
</reference>
<feature type="non-terminal residue" evidence="2">
    <location>
        <position position="1"/>
    </location>
</feature>
<feature type="non-terminal residue" evidence="2">
    <location>
        <position position="74"/>
    </location>
</feature>
<gene>
    <name evidence="2" type="ORF">AVDCRST_MAG13-1292</name>
</gene>
<dbReference type="EMBL" id="CADCVO010000201">
    <property type="protein sequence ID" value="CAA9483180.1"/>
    <property type="molecule type" value="Genomic_DNA"/>
</dbReference>
<accession>A0A6J4RW31</accession>
<feature type="compositionally biased region" description="Basic residues" evidence="1">
    <location>
        <begin position="23"/>
        <end position="33"/>
    </location>
</feature>
<feature type="compositionally biased region" description="Basic residues" evidence="1">
    <location>
        <begin position="55"/>
        <end position="66"/>
    </location>
</feature>
<sequence length="74" mass="8481">AVASRHRDPAGPRGRGLGQHLLVLRRRRLGRHVARADPRARRGARPDRREERPRGARRLRRVRRGAAPHDVHGL</sequence>
<organism evidence="2">
    <name type="scientific">uncultured Solirubrobacteraceae bacterium</name>
    <dbReference type="NCBI Taxonomy" id="1162706"/>
    <lineage>
        <taxon>Bacteria</taxon>
        <taxon>Bacillati</taxon>
        <taxon>Actinomycetota</taxon>
        <taxon>Thermoleophilia</taxon>
        <taxon>Solirubrobacterales</taxon>
        <taxon>Solirubrobacteraceae</taxon>
        <taxon>environmental samples</taxon>
    </lineage>
</organism>
<feature type="compositionally biased region" description="Basic and acidic residues" evidence="1">
    <location>
        <begin position="1"/>
        <end position="10"/>
    </location>
</feature>
<dbReference type="AlphaFoldDB" id="A0A6J4RW31"/>
<feature type="compositionally biased region" description="Basic and acidic residues" evidence="1">
    <location>
        <begin position="34"/>
        <end position="54"/>
    </location>
</feature>